<keyword evidence="6 12" id="KW-0068">Autocatalytic cleavage</keyword>
<gene>
    <name evidence="15" type="primary">lexA</name>
    <name evidence="15" type="ORF">KJB30_14265</name>
</gene>
<keyword evidence="2" id="KW-0678">Repressor</keyword>
<dbReference type="Gene3D" id="2.10.109.10">
    <property type="entry name" value="Umud Fragment, subunit A"/>
    <property type="match status" value="1"/>
</dbReference>
<evidence type="ECO:0000256" key="3">
    <source>
        <dbReference type="ARBA" id="ARBA00022705"/>
    </source>
</evidence>
<evidence type="ECO:0000256" key="4">
    <source>
        <dbReference type="ARBA" id="ARBA00022763"/>
    </source>
</evidence>
<sequence>MTPKQKKVFDFITTYQERHGYAPSQQEIARGCGFESLGTVQHYLKLLERDGFLSRRWNGRRSIELNKPAQAVAAGMELPFVGIVAAGRPIEAFQQAEVVEVPSAMAGTGNVVYEVRGDSMIDQGIMDGDYVTVHSQPTAENGQTVIAELNGSITIKRFVRKGNSIELHPANPTMTPIMVQESDEFHIRGILVGSMRFYKKWKGK</sequence>
<dbReference type="InterPro" id="IPR015927">
    <property type="entry name" value="Peptidase_S24_S26A/B/C"/>
</dbReference>
<reference evidence="15 16" key="1">
    <citation type="submission" date="2021-05" db="EMBL/GenBank/DDBJ databases">
        <title>The draft genome of Geobacter chapellei DSM 13688.</title>
        <authorList>
            <person name="Xu Z."/>
            <person name="Masuda Y."/>
            <person name="Itoh H."/>
            <person name="Senoo K."/>
        </authorList>
    </citation>
    <scope>NUCLEOTIDE SEQUENCE [LARGE SCALE GENOMIC DNA]</scope>
    <source>
        <strain evidence="15 16">DSM 13688</strain>
    </source>
</reference>
<dbReference type="PANTHER" id="PTHR33516:SF2">
    <property type="entry name" value="LEXA REPRESSOR-RELATED"/>
    <property type="match status" value="1"/>
</dbReference>
<organism evidence="15 16">
    <name type="scientific">Pelotalea chapellei</name>
    <dbReference type="NCBI Taxonomy" id="44671"/>
    <lineage>
        <taxon>Bacteria</taxon>
        <taxon>Pseudomonadati</taxon>
        <taxon>Thermodesulfobacteriota</taxon>
        <taxon>Desulfuromonadia</taxon>
        <taxon>Geobacterales</taxon>
        <taxon>Geobacteraceae</taxon>
        <taxon>Pelotalea</taxon>
    </lineage>
</organism>
<evidence type="ECO:0000256" key="12">
    <source>
        <dbReference type="RuleBase" id="RU003991"/>
    </source>
</evidence>
<dbReference type="InterPro" id="IPR006199">
    <property type="entry name" value="LexA_DNA-bd_dom"/>
</dbReference>
<keyword evidence="5 12" id="KW-0378">Hydrolase</keyword>
<keyword evidence="9" id="KW-0804">Transcription</keyword>
<dbReference type="InterPro" id="IPR006197">
    <property type="entry name" value="Peptidase_S24_LexA"/>
</dbReference>
<keyword evidence="10" id="KW-0234">DNA repair</keyword>
<dbReference type="RefSeq" id="WP_214300487.1">
    <property type="nucleotide sequence ID" value="NZ_JAHDYS010000014.1"/>
</dbReference>
<evidence type="ECO:0000256" key="1">
    <source>
        <dbReference type="ARBA" id="ARBA00007484"/>
    </source>
</evidence>
<keyword evidence="16" id="KW-1185">Reference proteome</keyword>
<keyword evidence="4" id="KW-0227">DNA damage</keyword>
<dbReference type="GO" id="GO:0004252">
    <property type="term" value="F:serine-type endopeptidase activity"/>
    <property type="evidence" value="ECO:0007669"/>
    <property type="project" value="UniProtKB-EC"/>
</dbReference>
<keyword evidence="7" id="KW-0805">Transcription regulation</keyword>
<dbReference type="InterPro" id="IPR036286">
    <property type="entry name" value="LexA/Signal_pep-like_sf"/>
</dbReference>
<dbReference type="SUPFAM" id="SSF51306">
    <property type="entry name" value="LexA/Signal peptidase"/>
    <property type="match status" value="1"/>
</dbReference>
<evidence type="ECO:0000313" key="16">
    <source>
        <dbReference type="Proteomes" id="UP000784128"/>
    </source>
</evidence>
<evidence type="ECO:0000259" key="13">
    <source>
        <dbReference type="Pfam" id="PF00717"/>
    </source>
</evidence>
<dbReference type="InterPro" id="IPR006200">
    <property type="entry name" value="LexA"/>
</dbReference>
<evidence type="ECO:0000313" key="15">
    <source>
        <dbReference type="EMBL" id="MBT1072956.1"/>
    </source>
</evidence>
<dbReference type="InterPro" id="IPR039418">
    <property type="entry name" value="LexA-like"/>
</dbReference>
<dbReference type="Gene3D" id="1.10.10.10">
    <property type="entry name" value="Winged helix-like DNA-binding domain superfamily/Winged helix DNA-binding domain"/>
    <property type="match status" value="1"/>
</dbReference>
<keyword evidence="8" id="KW-0238">DNA-binding</keyword>
<dbReference type="EMBL" id="JAHDYS010000014">
    <property type="protein sequence ID" value="MBT1072956.1"/>
    <property type="molecule type" value="Genomic_DNA"/>
</dbReference>
<protein>
    <submittedName>
        <fullName evidence="15">Transcriptional repressor LexA</fullName>
        <ecNumber evidence="15">3.4.21.88</ecNumber>
    </submittedName>
</protein>
<dbReference type="InterPro" id="IPR050077">
    <property type="entry name" value="LexA_repressor"/>
</dbReference>
<comment type="caution">
    <text evidence="15">The sequence shown here is derived from an EMBL/GenBank/DDBJ whole genome shotgun (WGS) entry which is preliminary data.</text>
</comment>
<dbReference type="EC" id="3.4.21.88" evidence="15"/>
<dbReference type="Pfam" id="PF01726">
    <property type="entry name" value="LexA_DNA_bind"/>
    <property type="match status" value="1"/>
</dbReference>
<comment type="similarity">
    <text evidence="1 12">Belongs to the peptidase S24 family.</text>
</comment>
<dbReference type="Proteomes" id="UP000784128">
    <property type="component" value="Unassembled WGS sequence"/>
</dbReference>
<dbReference type="Pfam" id="PF00717">
    <property type="entry name" value="Peptidase_S24"/>
    <property type="match status" value="1"/>
</dbReference>
<dbReference type="SUPFAM" id="SSF46785">
    <property type="entry name" value="Winged helix' DNA-binding domain"/>
    <property type="match status" value="1"/>
</dbReference>
<evidence type="ECO:0000256" key="2">
    <source>
        <dbReference type="ARBA" id="ARBA00022491"/>
    </source>
</evidence>
<dbReference type="PRINTS" id="PR00726">
    <property type="entry name" value="LEXASERPTASE"/>
</dbReference>
<evidence type="ECO:0000256" key="10">
    <source>
        <dbReference type="ARBA" id="ARBA00023204"/>
    </source>
</evidence>
<dbReference type="NCBIfam" id="TIGR00498">
    <property type="entry name" value="lexA"/>
    <property type="match status" value="1"/>
</dbReference>
<dbReference type="InterPro" id="IPR036390">
    <property type="entry name" value="WH_DNA-bd_sf"/>
</dbReference>
<name>A0ABS5UB95_9BACT</name>
<keyword evidence="11" id="KW-0742">SOS response</keyword>
<proteinExistence type="inferred from homology"/>
<evidence type="ECO:0000256" key="9">
    <source>
        <dbReference type="ARBA" id="ARBA00023163"/>
    </source>
</evidence>
<evidence type="ECO:0000256" key="11">
    <source>
        <dbReference type="ARBA" id="ARBA00023236"/>
    </source>
</evidence>
<evidence type="ECO:0000256" key="7">
    <source>
        <dbReference type="ARBA" id="ARBA00023015"/>
    </source>
</evidence>
<accession>A0ABS5UB95</accession>
<keyword evidence="3" id="KW-0235">DNA replication</keyword>
<dbReference type="InterPro" id="IPR036388">
    <property type="entry name" value="WH-like_DNA-bd_sf"/>
</dbReference>
<feature type="domain" description="Peptidase S24/S26A/S26B/S26C" evidence="13">
    <location>
        <begin position="79"/>
        <end position="192"/>
    </location>
</feature>
<evidence type="ECO:0000259" key="14">
    <source>
        <dbReference type="Pfam" id="PF01726"/>
    </source>
</evidence>
<evidence type="ECO:0000256" key="6">
    <source>
        <dbReference type="ARBA" id="ARBA00022813"/>
    </source>
</evidence>
<dbReference type="CDD" id="cd06529">
    <property type="entry name" value="S24_LexA-like"/>
    <property type="match status" value="1"/>
</dbReference>
<evidence type="ECO:0000256" key="5">
    <source>
        <dbReference type="ARBA" id="ARBA00022801"/>
    </source>
</evidence>
<dbReference type="PANTHER" id="PTHR33516">
    <property type="entry name" value="LEXA REPRESSOR"/>
    <property type="match status" value="1"/>
</dbReference>
<feature type="domain" description="LexA repressor DNA-binding" evidence="14">
    <location>
        <begin position="1"/>
        <end position="56"/>
    </location>
</feature>
<evidence type="ECO:0000256" key="8">
    <source>
        <dbReference type="ARBA" id="ARBA00023125"/>
    </source>
</evidence>